<feature type="domain" description="F-box" evidence="2">
    <location>
        <begin position="48"/>
        <end position="97"/>
    </location>
</feature>
<evidence type="ECO:0000256" key="1">
    <source>
        <dbReference type="SAM" id="Coils"/>
    </source>
</evidence>
<comment type="caution">
    <text evidence="3">The sequence shown here is derived from an EMBL/GenBank/DDBJ whole genome shotgun (WGS) entry which is preliminary data.</text>
</comment>
<keyword evidence="4" id="KW-1185">Reference proteome</keyword>
<dbReference type="InterPro" id="IPR001810">
    <property type="entry name" value="F-box_dom"/>
</dbReference>
<dbReference type="Gene3D" id="3.80.10.10">
    <property type="entry name" value="Ribonuclease Inhibitor"/>
    <property type="match status" value="1"/>
</dbReference>
<organism evidence="3 4">
    <name type="scientific">Roridomyces roridus</name>
    <dbReference type="NCBI Taxonomy" id="1738132"/>
    <lineage>
        <taxon>Eukaryota</taxon>
        <taxon>Fungi</taxon>
        <taxon>Dikarya</taxon>
        <taxon>Basidiomycota</taxon>
        <taxon>Agaricomycotina</taxon>
        <taxon>Agaricomycetes</taxon>
        <taxon>Agaricomycetidae</taxon>
        <taxon>Agaricales</taxon>
        <taxon>Marasmiineae</taxon>
        <taxon>Mycenaceae</taxon>
        <taxon>Roridomyces</taxon>
    </lineage>
</organism>
<evidence type="ECO:0000313" key="3">
    <source>
        <dbReference type="EMBL" id="KAJ7613003.1"/>
    </source>
</evidence>
<feature type="coiled-coil region" evidence="1">
    <location>
        <begin position="5"/>
        <end position="32"/>
    </location>
</feature>
<accession>A0AAD7B7E6</accession>
<dbReference type="Proteomes" id="UP001221142">
    <property type="component" value="Unassembled WGS sequence"/>
</dbReference>
<evidence type="ECO:0000313" key="4">
    <source>
        <dbReference type="Proteomes" id="UP001221142"/>
    </source>
</evidence>
<dbReference type="Pfam" id="PF12937">
    <property type="entry name" value="F-box-like"/>
    <property type="match status" value="1"/>
</dbReference>
<proteinExistence type="predicted"/>
<dbReference type="InterPro" id="IPR032675">
    <property type="entry name" value="LRR_dom_sf"/>
</dbReference>
<dbReference type="EMBL" id="JARKIF010000029">
    <property type="protein sequence ID" value="KAJ7613003.1"/>
    <property type="molecule type" value="Genomic_DNA"/>
</dbReference>
<gene>
    <name evidence="3" type="ORF">FB45DRAFT_1112664</name>
</gene>
<evidence type="ECO:0000259" key="2">
    <source>
        <dbReference type="Pfam" id="PF12937"/>
    </source>
</evidence>
<reference evidence="3" key="1">
    <citation type="submission" date="2023-03" db="EMBL/GenBank/DDBJ databases">
        <title>Massive genome expansion in bonnet fungi (Mycena s.s.) driven by repeated elements and novel gene families across ecological guilds.</title>
        <authorList>
            <consortium name="Lawrence Berkeley National Laboratory"/>
            <person name="Harder C.B."/>
            <person name="Miyauchi S."/>
            <person name="Viragh M."/>
            <person name="Kuo A."/>
            <person name="Thoen E."/>
            <person name="Andreopoulos B."/>
            <person name="Lu D."/>
            <person name="Skrede I."/>
            <person name="Drula E."/>
            <person name="Henrissat B."/>
            <person name="Morin E."/>
            <person name="Kohler A."/>
            <person name="Barry K."/>
            <person name="LaButti K."/>
            <person name="Morin E."/>
            <person name="Salamov A."/>
            <person name="Lipzen A."/>
            <person name="Mereny Z."/>
            <person name="Hegedus B."/>
            <person name="Baldrian P."/>
            <person name="Stursova M."/>
            <person name="Weitz H."/>
            <person name="Taylor A."/>
            <person name="Grigoriev I.V."/>
            <person name="Nagy L.G."/>
            <person name="Martin F."/>
            <person name="Kauserud H."/>
        </authorList>
    </citation>
    <scope>NUCLEOTIDE SEQUENCE</scope>
    <source>
        <strain evidence="3">9284</strain>
    </source>
</reference>
<protein>
    <recommendedName>
        <fullName evidence="2">F-box domain-containing protein</fullName>
    </recommendedName>
</protein>
<dbReference type="AlphaFoldDB" id="A0AAD7B7E6"/>
<name>A0AAD7B7E6_9AGAR</name>
<keyword evidence="1" id="KW-0175">Coiled coil</keyword>
<sequence length="237" mass="26988">MSSSVDELRGRLRSLEEAIERQKEVLRDLERQHCHAQSGLNALLDPMARLPPEISSNILLQSMPTPPTWGRLLALVRVCRAWNNLALATHTLWSTITDTGVRKEKFVQVLEIWLPRAGALPLSLNFHNIMSNGFFHILQTLEAHVPRIQSLSVSPSCDRDLRLMTYTFIVLTSLKIHDMNCPVDLCVELLRRAPNLVHLAIYRSRFIAASAVETHLTHLTLNSLDFGDRDTYYPFSK</sequence>